<keyword evidence="3" id="KW-1185">Reference proteome</keyword>
<feature type="signal peptide" evidence="1">
    <location>
        <begin position="1"/>
        <end position="28"/>
    </location>
</feature>
<accession>A0A2N5J0A2</accession>
<protein>
    <submittedName>
        <fullName evidence="2">Uncharacterized protein</fullName>
    </submittedName>
</protein>
<proteinExistence type="predicted"/>
<dbReference type="Proteomes" id="UP000235034">
    <property type="component" value="Unassembled WGS sequence"/>
</dbReference>
<gene>
    <name evidence="2" type="ORF">Uis4E_1472</name>
</gene>
<feature type="chain" id="PRO_5038729214" evidence="1">
    <location>
        <begin position="29"/>
        <end position="114"/>
    </location>
</feature>
<evidence type="ECO:0000313" key="3">
    <source>
        <dbReference type="Proteomes" id="UP000235034"/>
    </source>
</evidence>
<evidence type="ECO:0000313" key="2">
    <source>
        <dbReference type="EMBL" id="PLS27627.1"/>
    </source>
</evidence>
<comment type="caution">
    <text evidence="2">The sequence shown here is derived from an EMBL/GenBank/DDBJ whole genome shotgun (WGS) entry which is preliminary data.</text>
</comment>
<dbReference type="EMBL" id="NMWT01000022">
    <property type="protein sequence ID" value="PLS27627.1"/>
    <property type="molecule type" value="Genomic_DNA"/>
</dbReference>
<name>A0A2N5J0A2_9BIFI</name>
<reference evidence="2 3" key="1">
    <citation type="submission" date="2017-07" db="EMBL/GenBank/DDBJ databases">
        <title>Bifidobacterium novel species.</title>
        <authorList>
            <person name="Lugli G.A."/>
            <person name="Milani C."/>
            <person name="Duranti S."/>
            <person name="Mangifesta M."/>
        </authorList>
    </citation>
    <scope>NUCLEOTIDE SEQUENCE [LARGE SCALE GENOMIC DNA]</scope>
    <source>
        <strain evidence="2 3">77</strain>
    </source>
</reference>
<dbReference type="AlphaFoldDB" id="A0A2N5J0A2"/>
<sequence>MNIRKHIIRIFAVALSSIITLSIGTATASAFSFTDGYVTKAQSCIYARNPRTVYYVSHQATGSDSGGHLVTRTAPTAYSSTNATSCSTVNGLYGIQKGTGKFVYYSGAVRTYSA</sequence>
<keyword evidence="1" id="KW-0732">Signal</keyword>
<organism evidence="2 3">
    <name type="scientific">Bifidobacterium parmae</name>
    <dbReference type="NCBI Taxonomy" id="361854"/>
    <lineage>
        <taxon>Bacteria</taxon>
        <taxon>Bacillati</taxon>
        <taxon>Actinomycetota</taxon>
        <taxon>Actinomycetes</taxon>
        <taxon>Bifidobacteriales</taxon>
        <taxon>Bifidobacteriaceae</taxon>
        <taxon>Bifidobacterium</taxon>
    </lineage>
</organism>
<evidence type="ECO:0000256" key="1">
    <source>
        <dbReference type="SAM" id="SignalP"/>
    </source>
</evidence>